<feature type="compositionally biased region" description="Basic and acidic residues" evidence="1">
    <location>
        <begin position="118"/>
        <end position="141"/>
    </location>
</feature>
<dbReference type="PANTHER" id="PTHR28174">
    <property type="entry name" value="54S RIBOSOMAL PROTEIN L36, MITOCHONDRIAL"/>
    <property type="match status" value="1"/>
</dbReference>
<name>A0AAN6DFM7_PICAN</name>
<dbReference type="Proteomes" id="UP001196530">
    <property type="component" value="Unassembled WGS sequence"/>
</dbReference>
<gene>
    <name evidence="3" type="ORF">KL928_003006</name>
    <name evidence="4" type="ORF">KL940_001677</name>
</gene>
<reference evidence="3 6" key="1">
    <citation type="journal article" date="2021" name="G3 (Bethesda)">
        <title>Genomic diversity, chromosomal rearrangements, and interspecies hybridization in the ogataea polymorpha species complex.</title>
        <authorList>
            <person name="Hanson S.J."/>
            <person name="Cinneide E.O."/>
            <person name="Salzberg L.I."/>
            <person name="Wolfe K.H."/>
            <person name="McGowan J."/>
            <person name="Fitzpatrick D.A."/>
            <person name="Matlin K."/>
        </authorList>
    </citation>
    <scope>NUCLEOTIDE SEQUENCE</scope>
    <source>
        <strain evidence="4">51-138</strain>
        <strain evidence="3">61-244</strain>
    </source>
</reference>
<comment type="caution">
    <text evidence="3">The sequence shown here is derived from an EMBL/GenBank/DDBJ whole genome shotgun (WGS) entry which is preliminary data.</text>
</comment>
<sequence length="184" mass="20838">MLPLAKTCNVANQVMHTRSYAVLGRPKIASVLPTRPRKKIRVGKARPAIYHKFDTLVELSDGSVITRRTQIPKEEARMITDQRTNPLWNPSKPDMSQLDAENNGRMSKFKSRFSQFEHSGKTEEEVKAEQETLEKERRERILSGTGVKLDETLADDYVSVLGESYVAPKLGGRVARKDKGSKKR</sequence>
<dbReference type="Gene3D" id="6.20.130.10">
    <property type="match status" value="1"/>
</dbReference>
<dbReference type="Pfam" id="PF21492">
    <property type="entry name" value="bL31_N"/>
    <property type="match status" value="1"/>
</dbReference>
<accession>A0AAN6DFM7</accession>
<keyword evidence="6" id="KW-1185">Reference proteome</keyword>
<protein>
    <recommendedName>
        <fullName evidence="2">Ribosomal protein bL31m N-terminal domain-containing protein</fullName>
    </recommendedName>
</protein>
<dbReference type="AlphaFoldDB" id="A0AAN6DFM7"/>
<dbReference type="EMBL" id="JAHLVD010000003">
    <property type="protein sequence ID" value="KAG7851100.1"/>
    <property type="molecule type" value="Genomic_DNA"/>
</dbReference>
<dbReference type="Proteomes" id="UP001197328">
    <property type="component" value="Unassembled WGS sequence"/>
</dbReference>
<organism evidence="3 5">
    <name type="scientific">Pichia angusta</name>
    <name type="common">Yeast</name>
    <name type="synonym">Hansenula polymorpha</name>
    <dbReference type="NCBI Taxonomy" id="870730"/>
    <lineage>
        <taxon>Eukaryota</taxon>
        <taxon>Fungi</taxon>
        <taxon>Dikarya</taxon>
        <taxon>Ascomycota</taxon>
        <taxon>Saccharomycotina</taxon>
        <taxon>Pichiomycetes</taxon>
        <taxon>Pichiales</taxon>
        <taxon>Pichiaceae</taxon>
        <taxon>Ogataea</taxon>
    </lineage>
</organism>
<evidence type="ECO:0000259" key="2">
    <source>
        <dbReference type="Pfam" id="PF21492"/>
    </source>
</evidence>
<feature type="domain" description="Ribosomal protein bL31m N-terminal" evidence="2">
    <location>
        <begin position="32"/>
        <end position="91"/>
    </location>
</feature>
<evidence type="ECO:0000256" key="1">
    <source>
        <dbReference type="SAM" id="MobiDB-lite"/>
    </source>
</evidence>
<dbReference type="PANTHER" id="PTHR28174:SF1">
    <property type="entry name" value="LARGE RIBOSOMAL SUBUNIT PROTEIN BL31M"/>
    <property type="match status" value="1"/>
</dbReference>
<dbReference type="InterPro" id="IPR048874">
    <property type="entry name" value="Ribosomal_bL31m_N"/>
</dbReference>
<evidence type="ECO:0000313" key="6">
    <source>
        <dbReference type="Proteomes" id="UP001197328"/>
    </source>
</evidence>
<dbReference type="EMBL" id="JAHLUX010000005">
    <property type="protein sequence ID" value="KAG7819138.1"/>
    <property type="molecule type" value="Genomic_DNA"/>
</dbReference>
<dbReference type="InterPro" id="IPR034600">
    <property type="entry name" value="Ribosomal_bL31m"/>
</dbReference>
<dbReference type="GeneID" id="66127057"/>
<feature type="region of interest" description="Disordered" evidence="1">
    <location>
        <begin position="115"/>
        <end position="145"/>
    </location>
</feature>
<dbReference type="GO" id="GO:0032543">
    <property type="term" value="P:mitochondrial translation"/>
    <property type="evidence" value="ECO:0007669"/>
    <property type="project" value="InterPro"/>
</dbReference>
<evidence type="ECO:0000313" key="4">
    <source>
        <dbReference type="EMBL" id="KAG7851100.1"/>
    </source>
</evidence>
<dbReference type="GO" id="GO:0003735">
    <property type="term" value="F:structural constituent of ribosome"/>
    <property type="evidence" value="ECO:0007669"/>
    <property type="project" value="InterPro"/>
</dbReference>
<dbReference type="GO" id="GO:0005762">
    <property type="term" value="C:mitochondrial large ribosomal subunit"/>
    <property type="evidence" value="ECO:0007669"/>
    <property type="project" value="InterPro"/>
</dbReference>
<evidence type="ECO:0000313" key="3">
    <source>
        <dbReference type="EMBL" id="KAG7819138.1"/>
    </source>
</evidence>
<dbReference type="RefSeq" id="XP_043060160.1">
    <property type="nucleotide sequence ID" value="XM_043203546.1"/>
</dbReference>
<evidence type="ECO:0000313" key="5">
    <source>
        <dbReference type="Proteomes" id="UP001196530"/>
    </source>
</evidence>
<proteinExistence type="predicted"/>